<dbReference type="CDD" id="cd03801">
    <property type="entry name" value="GT4_PimA-like"/>
    <property type="match status" value="1"/>
</dbReference>
<evidence type="ECO:0000313" key="3">
    <source>
        <dbReference type="Proteomes" id="UP001238523"/>
    </source>
</evidence>
<evidence type="ECO:0000313" key="2">
    <source>
        <dbReference type="EMBL" id="WGF92212.1"/>
    </source>
</evidence>
<dbReference type="Pfam" id="PF00534">
    <property type="entry name" value="Glycos_transf_1"/>
    <property type="match status" value="1"/>
</dbReference>
<dbReference type="PANTHER" id="PTHR12526">
    <property type="entry name" value="GLYCOSYLTRANSFERASE"/>
    <property type="match status" value="1"/>
</dbReference>
<gene>
    <name evidence="2" type="ORF">QCQ61_13505</name>
</gene>
<name>A0ABY8KWH4_9FLAO</name>
<dbReference type="EMBL" id="CP122379">
    <property type="protein sequence ID" value="WGF92212.1"/>
    <property type="molecule type" value="Genomic_DNA"/>
</dbReference>
<sequence>MKKVLIIYNKIWPYRELIFNTINKEHDLTVAFSDKQYCEKSYSFKTLYLPIKKIGPFDVHKDKLEIIASEFDVVIGISNIRWISLMLLAFKRRRNYKIGYWGIGVTASYTSDFDSSEILNKIRYYISKKSDFTIFYSDYPVQKYLNAGVSENKLYVAHNSVAVKTSTKNSKLNKVNFLFIGTLYPQKGLEVLLEAYKELRQLRNDVPQLLIVGEGPQRNVIELFVKVNNLSNWVKLLGRIYDDTKLEEIFNMSRACISPNQAGLSVLKSMGNRTIFVTSKYAITGGEIFNIENNVNGILYNKNEDLVEVLSWILDNPKKNRIMNDNAYAHYHNFRTPEMMAKSICNAIENNK</sequence>
<dbReference type="InterPro" id="IPR001296">
    <property type="entry name" value="Glyco_trans_1"/>
</dbReference>
<keyword evidence="3" id="KW-1185">Reference proteome</keyword>
<dbReference type="Gene3D" id="3.40.50.2000">
    <property type="entry name" value="Glycogen Phosphorylase B"/>
    <property type="match status" value="2"/>
</dbReference>
<dbReference type="GO" id="GO:0016757">
    <property type="term" value="F:glycosyltransferase activity"/>
    <property type="evidence" value="ECO:0007669"/>
    <property type="project" value="UniProtKB-KW"/>
</dbReference>
<reference evidence="2 3" key="1">
    <citation type="submission" date="2023-04" db="EMBL/GenBank/DDBJ databases">
        <title>Taxonomic identification of the Arctic strain Aequorivita sp. nov. and transcriptomic analysis in response to temperature stress.</title>
        <authorList>
            <person name="Liu W."/>
            <person name="Cong B."/>
            <person name="Lin J."/>
        </authorList>
    </citation>
    <scope>NUCLEOTIDE SEQUENCE [LARGE SCALE GENOMIC DNA]</scope>
    <source>
        <strain evidence="2 3">Ant34-E75</strain>
    </source>
</reference>
<dbReference type="RefSeq" id="WP_279448170.1">
    <property type="nucleotide sequence ID" value="NZ_CP122379.1"/>
</dbReference>
<keyword evidence="2" id="KW-0328">Glycosyltransferase</keyword>
<dbReference type="EC" id="2.4.-.-" evidence="2"/>
<evidence type="ECO:0000259" key="1">
    <source>
        <dbReference type="Pfam" id="PF00534"/>
    </source>
</evidence>
<dbReference type="PANTHER" id="PTHR12526:SF638">
    <property type="entry name" value="SPORE COAT PROTEIN SA"/>
    <property type="match status" value="1"/>
</dbReference>
<protein>
    <submittedName>
        <fullName evidence="2">Glycosyltransferase family 4 protein</fullName>
        <ecNumber evidence="2">2.4.-.-</ecNumber>
    </submittedName>
</protein>
<dbReference type="Proteomes" id="UP001238523">
    <property type="component" value="Chromosome"/>
</dbReference>
<feature type="domain" description="Glycosyl transferase family 1" evidence="1">
    <location>
        <begin position="170"/>
        <end position="329"/>
    </location>
</feature>
<keyword evidence="2" id="KW-0808">Transferase</keyword>
<proteinExistence type="predicted"/>
<accession>A0ABY8KWH4</accession>
<organism evidence="2 3">
    <name type="scientific">Aequorivita marisscotiae</name>
    <dbReference type="NCBI Taxonomy" id="3040348"/>
    <lineage>
        <taxon>Bacteria</taxon>
        <taxon>Pseudomonadati</taxon>
        <taxon>Bacteroidota</taxon>
        <taxon>Flavobacteriia</taxon>
        <taxon>Flavobacteriales</taxon>
        <taxon>Flavobacteriaceae</taxon>
        <taxon>Aequorivita</taxon>
    </lineage>
</organism>
<dbReference type="SUPFAM" id="SSF53756">
    <property type="entry name" value="UDP-Glycosyltransferase/glycogen phosphorylase"/>
    <property type="match status" value="1"/>
</dbReference>